<sequence length="576" mass="66289">MISNPIFPGFNPDPCACRKGQDYYVAVSTFEWMPGIPVYHSRDLKNWELITHILTDDEKVNLRRLPSAKGIWAPCLTYCEDDGLFYLVYGIMNSMNARYFDIDNYVITARDIEGPWSEPVYLHSAGFDASMFHDDDGRKWLVSLEWETRDGYEKPGVICLVEYSSEKKAIVGYPKRIWRGGTDRGCIEAPHLTKHNGWYYIMCAEGGTGYNHCVTMGRSRNVWGPYESNPANPILTSAPGVSYERHDPDHLKPKYYNPDSILQKSGHGSYVETPEGEVYMFFHTARPFVPELRCTLGRETAIQKMRWTKDGWLRMDTGENRLSGSDCEKVSECMGGRSNTLRRNQPENLAQIETQESSLPEYPMPKIPDFDDFDSGELGNWYYAPRIMPQSFADVNARPGYVRIRGQEARTSLNRVSILARKLTSVYARVTTKMEFEPEVYQHSAGLILYYDNMNYVNLRKYYSETLGSPALSVVQLENGTKTEYNDWRVPAPGGAVWMRLYVEGRKIWFEWSADGEDYRKIGPEFDTTKFSDEYCKYGEFTGTMVGLTCADRMKHEKYADFDFFEYIADETKGVE</sequence>
<dbReference type="Gene3D" id="2.60.120.200">
    <property type="match status" value="1"/>
</dbReference>
<feature type="active site" description="Proton acceptor" evidence="4">
    <location>
        <position position="13"/>
    </location>
</feature>
<dbReference type="SUPFAM" id="SSF49899">
    <property type="entry name" value="Concanavalin A-like lectins/glucanases"/>
    <property type="match status" value="1"/>
</dbReference>
<keyword evidence="3 6" id="KW-0326">Glycosidase</keyword>
<dbReference type="Pfam" id="PF17851">
    <property type="entry name" value="GH43_C2"/>
    <property type="match status" value="1"/>
</dbReference>
<dbReference type="CDD" id="cd09000">
    <property type="entry name" value="GH43_SXA-like"/>
    <property type="match status" value="1"/>
</dbReference>
<feature type="active site" description="Proton donor" evidence="4">
    <location>
        <position position="188"/>
    </location>
</feature>
<feature type="site" description="Important for catalytic activity, responsible for pKa modulation of the active site Glu and correct orientation of both the proton donor and substrate" evidence="5">
    <location>
        <position position="128"/>
    </location>
</feature>
<dbReference type="Pfam" id="PF04616">
    <property type="entry name" value="Glyco_hydro_43"/>
    <property type="match status" value="1"/>
</dbReference>
<protein>
    <submittedName>
        <fullName evidence="8">Family 43 glycosylhydrolase</fullName>
    </submittedName>
</protein>
<evidence type="ECO:0000256" key="2">
    <source>
        <dbReference type="ARBA" id="ARBA00022801"/>
    </source>
</evidence>
<evidence type="ECO:0000256" key="4">
    <source>
        <dbReference type="PIRSR" id="PIRSR606710-1"/>
    </source>
</evidence>
<evidence type="ECO:0000256" key="3">
    <source>
        <dbReference type="ARBA" id="ARBA00023295"/>
    </source>
</evidence>
<evidence type="ECO:0000256" key="5">
    <source>
        <dbReference type="PIRSR" id="PIRSR606710-2"/>
    </source>
</evidence>
<dbReference type="Gene3D" id="2.115.10.20">
    <property type="entry name" value="Glycosyl hydrolase domain, family 43"/>
    <property type="match status" value="1"/>
</dbReference>
<evidence type="ECO:0000313" key="9">
    <source>
        <dbReference type="Proteomes" id="UP000322025"/>
    </source>
</evidence>
<dbReference type="GO" id="GO:0004553">
    <property type="term" value="F:hydrolase activity, hydrolyzing O-glycosyl compounds"/>
    <property type="evidence" value="ECO:0007669"/>
    <property type="project" value="InterPro"/>
</dbReference>
<dbReference type="PANTHER" id="PTHR42812">
    <property type="entry name" value="BETA-XYLOSIDASE"/>
    <property type="match status" value="1"/>
</dbReference>
<dbReference type="AlphaFoldDB" id="A0A5M9HYQ5"/>
<organism evidence="8 9">
    <name type="scientific">Mediterraneibacter catenae</name>
    <dbReference type="NCBI Taxonomy" id="2594882"/>
    <lineage>
        <taxon>Bacteria</taxon>
        <taxon>Bacillati</taxon>
        <taxon>Bacillota</taxon>
        <taxon>Clostridia</taxon>
        <taxon>Lachnospirales</taxon>
        <taxon>Lachnospiraceae</taxon>
        <taxon>Mediterraneibacter</taxon>
    </lineage>
</organism>
<name>A0A5M9HYQ5_9FIRM</name>
<evidence type="ECO:0000256" key="6">
    <source>
        <dbReference type="RuleBase" id="RU361187"/>
    </source>
</evidence>
<feature type="domain" description="Beta-xylosidase C-terminal Concanavalin A-like" evidence="7">
    <location>
        <begin position="371"/>
        <end position="567"/>
    </location>
</feature>
<dbReference type="RefSeq" id="WP_150311625.1">
    <property type="nucleotide sequence ID" value="NZ_VMSO01000036.1"/>
</dbReference>
<dbReference type="InterPro" id="IPR013320">
    <property type="entry name" value="ConA-like_dom_sf"/>
</dbReference>
<dbReference type="OrthoDB" id="9801455at2"/>
<reference evidence="8" key="1">
    <citation type="submission" date="2019-07" db="EMBL/GenBank/DDBJ databases">
        <authorList>
            <person name="Wongkuna S."/>
            <person name="Scaria J."/>
        </authorList>
    </citation>
    <scope>NUCLEOTIDE SEQUENCE [LARGE SCALE GENOMIC DNA]</scope>
    <source>
        <strain evidence="8">SW178</strain>
    </source>
</reference>
<proteinExistence type="inferred from homology"/>
<evidence type="ECO:0000256" key="1">
    <source>
        <dbReference type="ARBA" id="ARBA00009865"/>
    </source>
</evidence>
<dbReference type="InterPro" id="IPR006710">
    <property type="entry name" value="Glyco_hydro_43"/>
</dbReference>
<comment type="similarity">
    <text evidence="1 6">Belongs to the glycosyl hydrolase 43 family.</text>
</comment>
<gene>
    <name evidence="8" type="ORF">FNY66_14725</name>
</gene>
<evidence type="ECO:0000313" key="8">
    <source>
        <dbReference type="EMBL" id="KAA8500222.1"/>
    </source>
</evidence>
<dbReference type="SUPFAM" id="SSF75005">
    <property type="entry name" value="Arabinanase/levansucrase/invertase"/>
    <property type="match status" value="1"/>
</dbReference>
<dbReference type="InterPro" id="IPR051795">
    <property type="entry name" value="Glycosyl_Hydrlase_43"/>
</dbReference>
<dbReference type="Proteomes" id="UP000322025">
    <property type="component" value="Unassembled WGS sequence"/>
</dbReference>
<accession>A0A5M9HYQ5</accession>
<dbReference type="InterPro" id="IPR041542">
    <property type="entry name" value="GH43_C2"/>
</dbReference>
<keyword evidence="9" id="KW-1185">Reference proteome</keyword>
<evidence type="ECO:0000259" key="7">
    <source>
        <dbReference type="Pfam" id="PF17851"/>
    </source>
</evidence>
<dbReference type="EMBL" id="VMSO01000036">
    <property type="protein sequence ID" value="KAA8500222.1"/>
    <property type="molecule type" value="Genomic_DNA"/>
</dbReference>
<dbReference type="InterPro" id="IPR023296">
    <property type="entry name" value="Glyco_hydro_beta-prop_sf"/>
</dbReference>
<dbReference type="GO" id="GO:0005975">
    <property type="term" value="P:carbohydrate metabolic process"/>
    <property type="evidence" value="ECO:0007669"/>
    <property type="project" value="InterPro"/>
</dbReference>
<dbReference type="PANTHER" id="PTHR42812:SF12">
    <property type="entry name" value="BETA-XYLOSIDASE-RELATED"/>
    <property type="match status" value="1"/>
</dbReference>
<keyword evidence="2 6" id="KW-0378">Hydrolase</keyword>
<comment type="caution">
    <text evidence="8">The sequence shown here is derived from an EMBL/GenBank/DDBJ whole genome shotgun (WGS) entry which is preliminary data.</text>
</comment>